<organism evidence="9 10">
    <name type="scientific">Adhaeribacter radiodurans</name>
    <dbReference type="NCBI Taxonomy" id="2745197"/>
    <lineage>
        <taxon>Bacteria</taxon>
        <taxon>Pseudomonadati</taxon>
        <taxon>Bacteroidota</taxon>
        <taxon>Cytophagia</taxon>
        <taxon>Cytophagales</taxon>
        <taxon>Hymenobacteraceae</taxon>
        <taxon>Adhaeribacter</taxon>
    </lineage>
</organism>
<keyword evidence="3 6" id="KW-0326">Glycosidase</keyword>
<feature type="active site" description="Proton acceptor" evidence="4">
    <location>
        <position position="54"/>
    </location>
</feature>
<dbReference type="EMBL" id="CP055153">
    <property type="protein sequence ID" value="QMU29483.1"/>
    <property type="molecule type" value="Genomic_DNA"/>
</dbReference>
<evidence type="ECO:0000256" key="1">
    <source>
        <dbReference type="ARBA" id="ARBA00009865"/>
    </source>
</evidence>
<dbReference type="Pfam" id="PF04616">
    <property type="entry name" value="Glyco_hydro_43"/>
    <property type="match status" value="1"/>
</dbReference>
<evidence type="ECO:0000256" key="4">
    <source>
        <dbReference type="PIRSR" id="PIRSR606710-1"/>
    </source>
</evidence>
<evidence type="ECO:0000256" key="3">
    <source>
        <dbReference type="ARBA" id="ARBA00023295"/>
    </source>
</evidence>
<dbReference type="GO" id="GO:0004553">
    <property type="term" value="F:hydrolase activity, hydrolyzing O-glycosyl compounds"/>
    <property type="evidence" value="ECO:0007669"/>
    <property type="project" value="InterPro"/>
</dbReference>
<dbReference type="RefSeq" id="WP_182411942.1">
    <property type="nucleotide sequence ID" value="NZ_CP055153.1"/>
</dbReference>
<feature type="site" description="Important for catalytic activity, responsible for pKa modulation of the active site Glu and correct orientation of both the proton donor and substrate" evidence="5">
    <location>
        <position position="161"/>
    </location>
</feature>
<feature type="chain" id="PRO_5029551613" evidence="7">
    <location>
        <begin position="23"/>
        <end position="537"/>
    </location>
</feature>
<dbReference type="InterPro" id="IPR041542">
    <property type="entry name" value="GH43_C2"/>
</dbReference>
<dbReference type="CDD" id="cd08999">
    <property type="entry name" value="GH43_ABN-like"/>
    <property type="match status" value="1"/>
</dbReference>
<feature type="domain" description="Beta-xylosidase C-terminal Concanavalin A-like" evidence="8">
    <location>
        <begin position="353"/>
        <end position="534"/>
    </location>
</feature>
<sequence length="537" mass="59407">MKNFWLLLFSFVALSCSTNKSADTASSQNSTPDSLANSGAITYSNPVLPGDYADPSVVRVGNDYWATATSSEWAPLYPILHSTNLVDWETVGHVFPEKGPDWADTHFWAPEITYDKGKYYIYYTAKKKGGNLCVGVASASQPTGPYTDHGPLVCQEVGSIDAFPIRDEKGDLYMVWKEDGNSQRQPTPIWGQRLNEERTALVGERFELFRNDPKTWEGGLVEGPFILKRGDYYYTFYSGDACCGRGCTYGVGVARSKTLRGPWEKYASNPILKQNATWKCAGHGSVVTDAQGRDFYLYHAYKTDDFVYPGRQGLLDEITWSKDGWPRFAQNAPSATAAAPLNQNAPDVWDIADEFNQNALSSGWQWPVNQKPNYQLKTEQNGKLTIKASPETIGTVLAQRTLTGDYTTTALLDKTSLSGGTTAGLAAIGDNNNAVGLSLNNRELILWSVKENKFITLDKAPVPQENNVQLRLMARQGDKLQFAWSTNGTTWNEMNKGKAIDASYLPPWDRGVRTGLTAKGPTTTSATFDWFKVENAD</sequence>
<keyword evidence="10" id="KW-1185">Reference proteome</keyword>
<evidence type="ECO:0000256" key="5">
    <source>
        <dbReference type="PIRSR" id="PIRSR606710-2"/>
    </source>
</evidence>
<dbReference type="PROSITE" id="PS51257">
    <property type="entry name" value="PROKAR_LIPOPROTEIN"/>
    <property type="match status" value="1"/>
</dbReference>
<reference evidence="9 10" key="1">
    <citation type="submission" date="2020-08" db="EMBL/GenBank/DDBJ databases">
        <title>Adhaeribacter dokdonensis sp. nov., isolated from the rhizosphere of Elymus tsukushiensis, a plant native to the Dokdo Islands, Republic of Korea.</title>
        <authorList>
            <person name="Ghim S.Y."/>
        </authorList>
    </citation>
    <scope>NUCLEOTIDE SEQUENCE [LARGE SCALE GENOMIC DNA]</scope>
    <source>
        <strain evidence="9 10">KUDC8001</strain>
    </source>
</reference>
<dbReference type="Gene3D" id="2.60.120.200">
    <property type="match status" value="1"/>
</dbReference>
<evidence type="ECO:0000259" key="8">
    <source>
        <dbReference type="Pfam" id="PF17851"/>
    </source>
</evidence>
<gene>
    <name evidence="9" type="ORF">HUW48_16190</name>
</gene>
<proteinExistence type="inferred from homology"/>
<protein>
    <submittedName>
        <fullName evidence="9">Family 43 glycosylhydrolase</fullName>
    </submittedName>
</protein>
<comment type="similarity">
    <text evidence="1 6">Belongs to the glycosyl hydrolase 43 family.</text>
</comment>
<evidence type="ECO:0000313" key="10">
    <source>
        <dbReference type="Proteomes" id="UP000514509"/>
    </source>
</evidence>
<accession>A0A7L7L9Q4</accession>
<dbReference type="InterPro" id="IPR023296">
    <property type="entry name" value="Glyco_hydro_beta-prop_sf"/>
</dbReference>
<dbReference type="AlphaFoldDB" id="A0A7L7L9Q4"/>
<dbReference type="Pfam" id="PF17851">
    <property type="entry name" value="GH43_C2"/>
    <property type="match status" value="1"/>
</dbReference>
<dbReference type="InterPro" id="IPR013320">
    <property type="entry name" value="ConA-like_dom_sf"/>
</dbReference>
<dbReference type="PANTHER" id="PTHR42812:SF5">
    <property type="entry name" value="ENDO-ARABINASE"/>
    <property type="match status" value="1"/>
</dbReference>
<dbReference type="InterPro" id="IPR006710">
    <property type="entry name" value="Glyco_hydro_43"/>
</dbReference>
<dbReference type="SUPFAM" id="SSF49899">
    <property type="entry name" value="Concanavalin A-like lectins/glucanases"/>
    <property type="match status" value="1"/>
</dbReference>
<keyword evidence="7" id="KW-0732">Signal</keyword>
<evidence type="ECO:0000256" key="6">
    <source>
        <dbReference type="RuleBase" id="RU361187"/>
    </source>
</evidence>
<dbReference type="PANTHER" id="PTHR42812">
    <property type="entry name" value="BETA-XYLOSIDASE"/>
    <property type="match status" value="1"/>
</dbReference>
<dbReference type="Proteomes" id="UP000514509">
    <property type="component" value="Chromosome"/>
</dbReference>
<feature type="signal peptide" evidence="7">
    <location>
        <begin position="1"/>
        <end position="22"/>
    </location>
</feature>
<dbReference type="InterPro" id="IPR051795">
    <property type="entry name" value="Glycosyl_Hydrlase_43"/>
</dbReference>
<dbReference type="KEGG" id="add:HUW48_16190"/>
<evidence type="ECO:0000256" key="7">
    <source>
        <dbReference type="SAM" id="SignalP"/>
    </source>
</evidence>
<evidence type="ECO:0000313" key="9">
    <source>
        <dbReference type="EMBL" id="QMU29483.1"/>
    </source>
</evidence>
<dbReference type="Gene3D" id="2.115.10.20">
    <property type="entry name" value="Glycosyl hydrolase domain, family 43"/>
    <property type="match status" value="1"/>
</dbReference>
<feature type="active site" description="Proton donor" evidence="4">
    <location>
        <position position="222"/>
    </location>
</feature>
<dbReference type="SUPFAM" id="SSF75005">
    <property type="entry name" value="Arabinanase/levansucrase/invertase"/>
    <property type="match status" value="1"/>
</dbReference>
<name>A0A7L7L9Q4_9BACT</name>
<evidence type="ECO:0000256" key="2">
    <source>
        <dbReference type="ARBA" id="ARBA00022801"/>
    </source>
</evidence>
<keyword evidence="2 6" id="KW-0378">Hydrolase</keyword>
<dbReference type="GO" id="GO:0005975">
    <property type="term" value="P:carbohydrate metabolic process"/>
    <property type="evidence" value="ECO:0007669"/>
    <property type="project" value="InterPro"/>
</dbReference>